<dbReference type="AlphaFoldDB" id="A0AAD0DZE4"/>
<evidence type="ECO:0000313" key="2">
    <source>
        <dbReference type="Proteomes" id="UP000236903"/>
    </source>
</evidence>
<name>A0AAD0DZE4_9PSED</name>
<proteinExistence type="predicted"/>
<dbReference type="Proteomes" id="UP000236903">
    <property type="component" value="Chromosome"/>
</dbReference>
<sequence>MSQGTFIGQKDAQTPSVRQGLIGTWLLLYKNTVIENHRNADACVS</sequence>
<evidence type="ECO:0000313" key="1">
    <source>
        <dbReference type="EMBL" id="AVB18988.1"/>
    </source>
</evidence>
<dbReference type="KEGG" id="pavl:BKM03_06830"/>
<accession>A0AAD0DZE4</accession>
<reference evidence="1 2" key="1">
    <citation type="submission" date="2018-02" db="EMBL/GenBank/DDBJ databases">
        <title>Comparative genomics of Pseudomonas syringae.</title>
        <authorList>
            <person name="Hulin M.T."/>
        </authorList>
    </citation>
    <scope>NUCLEOTIDE SEQUENCE [LARGE SCALE GENOMIC DNA]</scope>
    <source>
        <strain evidence="1 2">R2leaf</strain>
    </source>
</reference>
<organism evidence="1 2">
    <name type="scientific">Pseudomonas avellanae</name>
    <dbReference type="NCBI Taxonomy" id="46257"/>
    <lineage>
        <taxon>Bacteria</taxon>
        <taxon>Pseudomonadati</taxon>
        <taxon>Pseudomonadota</taxon>
        <taxon>Gammaproteobacteria</taxon>
        <taxon>Pseudomonadales</taxon>
        <taxon>Pseudomonadaceae</taxon>
        <taxon>Pseudomonas</taxon>
    </lineage>
</organism>
<protein>
    <submittedName>
        <fullName evidence="1">Uncharacterized protein</fullName>
    </submittedName>
</protein>
<gene>
    <name evidence="1" type="ORF">BKM03_06830</name>
</gene>
<dbReference type="EMBL" id="CP026562">
    <property type="protein sequence ID" value="AVB18988.1"/>
    <property type="molecule type" value="Genomic_DNA"/>
</dbReference>